<reference evidence="3 4" key="1">
    <citation type="submission" date="2019-10" db="EMBL/GenBank/DDBJ databases">
        <title>Nocardioides novel species isolated from the excrement of Marmot.</title>
        <authorList>
            <person name="Zhang G."/>
        </authorList>
    </citation>
    <scope>NUCLEOTIDE SEQUENCE [LARGE SCALE GENOMIC DNA]</scope>
    <source>
        <strain evidence="4">zg-579</strain>
    </source>
</reference>
<dbReference type="InterPro" id="IPR029787">
    <property type="entry name" value="Nucleotide_cyclase"/>
</dbReference>
<organism evidence="3 4">
    <name type="scientific">Nocardioides marmotae</name>
    <dbReference type="NCBI Taxonomy" id="2663857"/>
    <lineage>
        <taxon>Bacteria</taxon>
        <taxon>Bacillati</taxon>
        <taxon>Actinomycetota</taxon>
        <taxon>Actinomycetes</taxon>
        <taxon>Propionibacteriales</taxon>
        <taxon>Nocardioidaceae</taxon>
        <taxon>Nocardioides</taxon>
    </lineage>
</organism>
<dbReference type="InterPro" id="IPR041664">
    <property type="entry name" value="AAA_16"/>
</dbReference>
<dbReference type="GO" id="GO:0005737">
    <property type="term" value="C:cytoplasm"/>
    <property type="evidence" value="ECO:0007669"/>
    <property type="project" value="TreeGrafter"/>
</dbReference>
<dbReference type="Pfam" id="PF13191">
    <property type="entry name" value="AAA_16"/>
    <property type="match status" value="1"/>
</dbReference>
<dbReference type="GO" id="GO:0005524">
    <property type="term" value="F:ATP binding"/>
    <property type="evidence" value="ECO:0007669"/>
    <property type="project" value="UniProtKB-KW"/>
</dbReference>
<name>A0A6I3JFU7_9ACTN</name>
<evidence type="ECO:0000313" key="4">
    <source>
        <dbReference type="Proteomes" id="UP000433406"/>
    </source>
</evidence>
<dbReference type="SUPFAM" id="SSF52540">
    <property type="entry name" value="P-loop containing nucleoside triphosphate hydrolases"/>
    <property type="match status" value="1"/>
</dbReference>
<dbReference type="GO" id="GO:0009190">
    <property type="term" value="P:cyclic nucleotide biosynthetic process"/>
    <property type="evidence" value="ECO:0007669"/>
    <property type="project" value="InterPro"/>
</dbReference>
<dbReference type="Gene3D" id="3.30.70.1230">
    <property type="entry name" value="Nucleotide cyclase"/>
    <property type="match status" value="1"/>
</dbReference>
<accession>A0A6I3JFU7</accession>
<comment type="caution">
    <text evidence="3">The sequence shown here is derived from an EMBL/GenBank/DDBJ whole genome shotgun (WGS) entry which is preliminary data.</text>
</comment>
<dbReference type="EMBL" id="WLCI01000019">
    <property type="protein sequence ID" value="MTB97011.1"/>
    <property type="molecule type" value="Genomic_DNA"/>
</dbReference>
<dbReference type="RefSeq" id="WP_154616761.1">
    <property type="nucleotide sequence ID" value="NZ_CP053660.1"/>
</dbReference>
<dbReference type="Proteomes" id="UP000433406">
    <property type="component" value="Unassembled WGS sequence"/>
</dbReference>
<dbReference type="Pfam" id="PF00211">
    <property type="entry name" value="Guanylate_cyc"/>
    <property type="match status" value="1"/>
</dbReference>
<dbReference type="PROSITE" id="PS50125">
    <property type="entry name" value="GUANYLATE_CYCLASE_2"/>
    <property type="match status" value="1"/>
</dbReference>
<evidence type="ECO:0000313" key="3">
    <source>
        <dbReference type="EMBL" id="MTB97011.1"/>
    </source>
</evidence>
<gene>
    <name evidence="3" type="ORF">GGQ22_18215</name>
</gene>
<dbReference type="SUPFAM" id="SSF55073">
    <property type="entry name" value="Nucleotide cyclase"/>
    <property type="match status" value="1"/>
</dbReference>
<keyword evidence="4" id="KW-1185">Reference proteome</keyword>
<dbReference type="CDD" id="cd07302">
    <property type="entry name" value="CHD"/>
    <property type="match status" value="1"/>
</dbReference>
<keyword evidence="2" id="KW-0067">ATP-binding</keyword>
<dbReference type="Gene3D" id="3.40.50.300">
    <property type="entry name" value="P-loop containing nucleotide triphosphate hydrolases"/>
    <property type="match status" value="1"/>
</dbReference>
<evidence type="ECO:0000256" key="1">
    <source>
        <dbReference type="ARBA" id="ARBA00022741"/>
    </source>
</evidence>
<dbReference type="GO" id="GO:0035556">
    <property type="term" value="P:intracellular signal transduction"/>
    <property type="evidence" value="ECO:0007669"/>
    <property type="project" value="InterPro"/>
</dbReference>
<keyword evidence="1" id="KW-0547">Nucleotide-binding</keyword>
<protein>
    <submittedName>
        <fullName evidence="3">AAA family ATPase</fullName>
    </submittedName>
</protein>
<dbReference type="PANTHER" id="PTHR16305:SF28">
    <property type="entry name" value="GUANYLATE CYCLASE DOMAIN-CONTAINING PROTEIN"/>
    <property type="match status" value="1"/>
</dbReference>
<evidence type="ECO:0000256" key="2">
    <source>
        <dbReference type="ARBA" id="ARBA00022840"/>
    </source>
</evidence>
<dbReference type="AlphaFoldDB" id="A0A6I3JFU7"/>
<dbReference type="InterPro" id="IPR001054">
    <property type="entry name" value="A/G_cyclase"/>
</dbReference>
<dbReference type="GO" id="GO:0004016">
    <property type="term" value="F:adenylate cyclase activity"/>
    <property type="evidence" value="ECO:0007669"/>
    <property type="project" value="UniProtKB-ARBA"/>
</dbReference>
<proteinExistence type="predicted"/>
<dbReference type="SMART" id="SM00044">
    <property type="entry name" value="CYCc"/>
    <property type="match status" value="1"/>
</dbReference>
<dbReference type="PANTHER" id="PTHR16305">
    <property type="entry name" value="TESTICULAR SOLUBLE ADENYLYL CYCLASE"/>
    <property type="match status" value="1"/>
</dbReference>
<dbReference type="InterPro" id="IPR027417">
    <property type="entry name" value="P-loop_NTPase"/>
</dbReference>
<sequence>MGVAAGCAHCAEQLPQRARFCPGCGSPVPEAAAPREGRRLVTLLFTDVAGSTALGERLDDEAVRGVMGRYFDVARAAVERHGGSVEKFVGDAVLAVFGVPELHEDDALRAVRAARDLVVDLGALSAELHDRLGVRFAVRCGINTGTVVVGAARAGGSFATGDAVNTAARLEQAARAGEVLLGAPTYELVRDAIDAEPVDPVSARGKAEPVPAYRLVSVRADVPGRARRLDAPLVGRSTERAELDRWVGRVVDDGRGAVVTVLGAAGMGKTRIVADLVERVSRRAPGVRRGHGRCASYGEDVGLWPVIELIRSLLGLTGEEDAPTVRARIAAEMGEDADRGPVVEALAAVLGATDGAAGHDETLWAFVTLVRRIASGGPVVLVVDDLHWAGSTVLELVERLGSDLATCPVLVLGAARPALLADQPDWLPASPRVELTPFDGADVADQALALLGSPLTVETAQVVARHAGGNPLFVEEMLGRLRDLGRLTQAEGVWGLTGAISATDVPPTVSALLASRLAELPGPQRGLLEQLSVAGLEADPVDLAALVDDPGAPGLLAELEARDLVRPRVGGGWSFRHVLIRDAAYDAMPKARRAELHQRLADALQGHDPSGERLAFAAHHLEQVVRLRRELAAGDPELPELEVRTAWLLADAAEAAQAREELQAARGLLNRALALPTLTAALRRDLIVRQFEVKGELWQVSDTQPLLDQYADCLDGTATDLERAFLAAERLCAESNGPSSLDLDEVEAASRRLLALATEAGNLRLALRARHQLIQPVALRAVWAAGLEHVAAIEKSAPLHQVWEARFFRGLVLLHGPFPLRLLAEHVDAQLTDPALSRSARGMLLLERALVLGAVGSAETEAAFARAEEHLAGTDLGDIHLADLVRAEAAALRGDRRVMVEAMQRLVVRARAENDLGHVCTYVAWWALALLEQDGDLTLVAELLDEAEEVTAPYDVATVGMIAAGRAIIAARRGRRSEVPPLVTRALAALEPTDALWQQADVRRWLALAARHGGETEEERVLLTGAHDLYERKGMTVMAREVERRLAEIDAGAEIDAVSPPVS</sequence>